<keyword evidence="3" id="KW-1185">Reference proteome</keyword>
<keyword evidence="1" id="KW-0472">Membrane</keyword>
<feature type="transmembrane region" description="Helical" evidence="1">
    <location>
        <begin position="53"/>
        <end position="74"/>
    </location>
</feature>
<sequence length="133" mass="15029">MNYLQYVKDIDVYLSKGETPDSLIEKKLLPELSTGMIYFIAEEIHALVMPPRILVYIPEFIGVLIITLTTGVLYAINRAIITLEIGAVLVIAFLIFRYFKTKNARSAIRGKYATLRHQQLLMIATKAIALANK</sequence>
<accession>A0A327WCE3</accession>
<feature type="transmembrane region" description="Helical" evidence="1">
    <location>
        <begin position="80"/>
        <end position="99"/>
    </location>
</feature>
<reference evidence="2 3" key="1">
    <citation type="submission" date="2018-06" db="EMBL/GenBank/DDBJ databases">
        <title>Genomic Encyclopedia of Archaeal and Bacterial Type Strains, Phase II (KMG-II): from individual species to whole genera.</title>
        <authorList>
            <person name="Goeker M."/>
        </authorList>
    </citation>
    <scope>NUCLEOTIDE SEQUENCE [LARGE SCALE GENOMIC DNA]</scope>
    <source>
        <strain evidence="2 3">DSM 29821</strain>
    </source>
</reference>
<protein>
    <submittedName>
        <fullName evidence="2">Uncharacterized protein</fullName>
    </submittedName>
</protein>
<proteinExistence type="predicted"/>
<gene>
    <name evidence="2" type="ORF">CLV59_101559</name>
</gene>
<keyword evidence="1" id="KW-0812">Transmembrane</keyword>
<organism evidence="2 3">
    <name type="scientific">Chitinophaga dinghuensis</name>
    <dbReference type="NCBI Taxonomy" id="1539050"/>
    <lineage>
        <taxon>Bacteria</taxon>
        <taxon>Pseudomonadati</taxon>
        <taxon>Bacteroidota</taxon>
        <taxon>Chitinophagia</taxon>
        <taxon>Chitinophagales</taxon>
        <taxon>Chitinophagaceae</taxon>
        <taxon>Chitinophaga</taxon>
    </lineage>
</organism>
<dbReference type="EMBL" id="QLMA01000001">
    <property type="protein sequence ID" value="RAJ87798.1"/>
    <property type="molecule type" value="Genomic_DNA"/>
</dbReference>
<dbReference type="OrthoDB" id="9896608at2"/>
<name>A0A327WCE3_9BACT</name>
<dbReference type="AlphaFoldDB" id="A0A327WCE3"/>
<keyword evidence="1" id="KW-1133">Transmembrane helix</keyword>
<evidence type="ECO:0000313" key="3">
    <source>
        <dbReference type="Proteomes" id="UP000249819"/>
    </source>
</evidence>
<evidence type="ECO:0000256" key="1">
    <source>
        <dbReference type="SAM" id="Phobius"/>
    </source>
</evidence>
<dbReference type="RefSeq" id="WP_111590469.1">
    <property type="nucleotide sequence ID" value="NZ_QLMA01000001.1"/>
</dbReference>
<evidence type="ECO:0000313" key="2">
    <source>
        <dbReference type="EMBL" id="RAJ87798.1"/>
    </source>
</evidence>
<comment type="caution">
    <text evidence="2">The sequence shown here is derived from an EMBL/GenBank/DDBJ whole genome shotgun (WGS) entry which is preliminary data.</text>
</comment>
<dbReference type="Proteomes" id="UP000249819">
    <property type="component" value="Unassembled WGS sequence"/>
</dbReference>